<keyword evidence="1" id="KW-0472">Membrane</keyword>
<evidence type="ECO:0000256" key="1">
    <source>
        <dbReference type="SAM" id="Phobius"/>
    </source>
</evidence>
<dbReference type="Proteomes" id="UP000665561">
    <property type="component" value="Unassembled WGS sequence"/>
</dbReference>
<sequence length="212" mass="23498">MRGWATYGAATVGVAILIGLARLPFEQLHERKAVQSARDQSGRTWQTMIDARYPASQNEIVFEQTNGTDSKVIFTRRFMDINGYRGLSLAGDAFSRESRQWEHTSGYAFAPDYTLKIGDPISAQAVPQLTAVWLEFKPRSFYFGVSFDPRISRIRIVDEQNRAVAETTAIKRDSDGYAYWILAMAKTGFHGSGLTVQGLDASGSLLATNVSS</sequence>
<organism evidence="2 3">
    <name type="scientific">Paenibacillus glycinis</name>
    <dbReference type="NCBI Taxonomy" id="2697035"/>
    <lineage>
        <taxon>Bacteria</taxon>
        <taxon>Bacillati</taxon>
        <taxon>Bacillota</taxon>
        <taxon>Bacilli</taxon>
        <taxon>Bacillales</taxon>
        <taxon>Paenibacillaceae</taxon>
        <taxon>Paenibacillus</taxon>
    </lineage>
</organism>
<evidence type="ECO:0000313" key="2">
    <source>
        <dbReference type="EMBL" id="NBD24191.1"/>
    </source>
</evidence>
<feature type="transmembrane region" description="Helical" evidence="1">
    <location>
        <begin position="6"/>
        <end position="25"/>
    </location>
</feature>
<keyword evidence="1" id="KW-1133">Transmembrane helix</keyword>
<comment type="caution">
    <text evidence="2">The sequence shown here is derived from an EMBL/GenBank/DDBJ whole genome shotgun (WGS) entry which is preliminary data.</text>
</comment>
<reference evidence="2 3" key="1">
    <citation type="submission" date="2020-01" db="EMBL/GenBank/DDBJ databases">
        <title>Paenibacillus soybeanensis sp. nov. isolated from the nodules of soybean (Glycine max(L.) Merr).</title>
        <authorList>
            <person name="Wang H."/>
        </authorList>
    </citation>
    <scope>NUCLEOTIDE SEQUENCE [LARGE SCALE GENOMIC DNA]</scope>
    <source>
        <strain evidence="2 3">T1</strain>
    </source>
</reference>
<keyword evidence="1" id="KW-0812">Transmembrane</keyword>
<protein>
    <submittedName>
        <fullName evidence="2">Uncharacterized protein</fullName>
    </submittedName>
</protein>
<dbReference type="EMBL" id="JAAAMV010000005">
    <property type="protein sequence ID" value="NBD24191.1"/>
    <property type="molecule type" value="Genomic_DNA"/>
</dbReference>
<dbReference type="RefSeq" id="WP_161742995.1">
    <property type="nucleotide sequence ID" value="NZ_JAAAMV010000005.1"/>
</dbReference>
<proteinExistence type="predicted"/>
<evidence type="ECO:0000313" key="3">
    <source>
        <dbReference type="Proteomes" id="UP000665561"/>
    </source>
</evidence>
<name>A0ABW9XP31_9BACL</name>
<keyword evidence="3" id="KW-1185">Reference proteome</keyword>
<accession>A0ABW9XP31</accession>
<gene>
    <name evidence="2" type="ORF">GT019_09920</name>
</gene>